<evidence type="ECO:0000313" key="2">
    <source>
        <dbReference type="Proteomes" id="UP000198796"/>
    </source>
</evidence>
<reference evidence="1 2" key="1">
    <citation type="submission" date="2016-10" db="EMBL/GenBank/DDBJ databases">
        <authorList>
            <person name="de Groot N.N."/>
        </authorList>
    </citation>
    <scope>NUCLEOTIDE SEQUENCE [LARGE SCALE GENOMIC DNA]</scope>
    <source>
        <strain evidence="1 2">DSM 29316</strain>
    </source>
</reference>
<dbReference type="STRING" id="871651.SAMN05421688_1999"/>
<evidence type="ECO:0000313" key="1">
    <source>
        <dbReference type="EMBL" id="SFA97371.1"/>
    </source>
</evidence>
<dbReference type="EMBL" id="FOJU01000003">
    <property type="protein sequence ID" value="SFA97371.1"/>
    <property type="molecule type" value="Genomic_DNA"/>
</dbReference>
<sequence>MEHQIAERRIDQMLSRIDAAGAKRHTLAPELTHLIRELQVAGALVPQKLRKLERVLHDEAVEDEMDNLPI</sequence>
<dbReference type="AlphaFoldDB" id="A0A1I0X8X3"/>
<accession>A0A1I0X8X3</accession>
<dbReference type="Proteomes" id="UP000198796">
    <property type="component" value="Unassembled WGS sequence"/>
</dbReference>
<proteinExistence type="predicted"/>
<gene>
    <name evidence="1" type="ORF">SAMN05421688_1999</name>
</gene>
<keyword evidence="2" id="KW-1185">Reference proteome</keyword>
<dbReference type="RefSeq" id="WP_092063960.1">
    <property type="nucleotide sequence ID" value="NZ_FOJU01000003.1"/>
</dbReference>
<protein>
    <submittedName>
        <fullName evidence="1">Uncharacterized protein</fullName>
    </submittedName>
</protein>
<organism evidence="1 2">
    <name type="scientific">Poseidonocella pacifica</name>
    <dbReference type="NCBI Taxonomy" id="871651"/>
    <lineage>
        <taxon>Bacteria</taxon>
        <taxon>Pseudomonadati</taxon>
        <taxon>Pseudomonadota</taxon>
        <taxon>Alphaproteobacteria</taxon>
        <taxon>Rhodobacterales</taxon>
        <taxon>Roseobacteraceae</taxon>
        <taxon>Poseidonocella</taxon>
    </lineage>
</organism>
<name>A0A1I0X8X3_9RHOB</name>